<dbReference type="NCBIfam" id="NF033551">
    <property type="entry name" value="transpos_IS1182"/>
    <property type="match status" value="1"/>
</dbReference>
<evidence type="ECO:0000313" key="4">
    <source>
        <dbReference type="Proteomes" id="UP000198893"/>
    </source>
</evidence>
<keyword evidence="4" id="KW-1185">Reference proteome</keyword>
<dbReference type="OrthoDB" id="9774608at2"/>
<dbReference type="PANTHER" id="PTHR33408">
    <property type="entry name" value="TRANSPOSASE"/>
    <property type="match status" value="1"/>
</dbReference>
<reference evidence="3 4" key="1">
    <citation type="submission" date="2016-10" db="EMBL/GenBank/DDBJ databases">
        <authorList>
            <person name="de Groot N.N."/>
        </authorList>
    </citation>
    <scope>NUCLEOTIDE SEQUENCE [LARGE SCALE GENOMIC DNA]</scope>
    <source>
        <strain evidence="3 4">DSM 27842</strain>
    </source>
</reference>
<feature type="domain" description="Transposase InsH N-terminal" evidence="1">
    <location>
        <begin position="17"/>
        <end position="112"/>
    </location>
</feature>
<dbReference type="Pfam" id="PF05598">
    <property type="entry name" value="DUF772"/>
    <property type="match status" value="1"/>
</dbReference>
<evidence type="ECO:0000259" key="2">
    <source>
        <dbReference type="Pfam" id="PF13751"/>
    </source>
</evidence>
<dbReference type="PANTHER" id="PTHR33408:SF2">
    <property type="entry name" value="TRANSPOSASE DDE DOMAIN-CONTAINING PROTEIN"/>
    <property type="match status" value="1"/>
</dbReference>
<accession>A0A1H8T2R2</accession>
<dbReference type="AlphaFoldDB" id="A0A1H8T2R2"/>
<gene>
    <name evidence="3" type="ORF">SAMN04490248_11411</name>
</gene>
<organism evidence="3 4">
    <name type="scientific">Salinihabitans flavidus</name>
    <dbReference type="NCBI Taxonomy" id="569882"/>
    <lineage>
        <taxon>Bacteria</taxon>
        <taxon>Pseudomonadati</taxon>
        <taxon>Pseudomonadota</taxon>
        <taxon>Alphaproteobacteria</taxon>
        <taxon>Rhodobacterales</taxon>
        <taxon>Roseobacteraceae</taxon>
        <taxon>Salinihabitans</taxon>
    </lineage>
</organism>
<protein>
    <submittedName>
        <fullName evidence="3">Transposase</fullName>
    </submittedName>
</protein>
<dbReference type="InterPro" id="IPR008490">
    <property type="entry name" value="Transposase_InsH_N"/>
</dbReference>
<dbReference type="Pfam" id="PF13751">
    <property type="entry name" value="DDE_Tnp_1_6"/>
    <property type="match status" value="1"/>
</dbReference>
<dbReference type="InterPro" id="IPR047629">
    <property type="entry name" value="IS1182_transpos"/>
</dbReference>
<dbReference type="EMBL" id="FODS01000014">
    <property type="protein sequence ID" value="SEO85075.1"/>
    <property type="molecule type" value="Genomic_DNA"/>
</dbReference>
<evidence type="ECO:0000313" key="3">
    <source>
        <dbReference type="EMBL" id="SEO85075.1"/>
    </source>
</evidence>
<feature type="domain" description="Transposase DDE" evidence="2">
    <location>
        <begin position="324"/>
        <end position="451"/>
    </location>
</feature>
<proteinExistence type="predicted"/>
<dbReference type="RefSeq" id="WP_093118915.1">
    <property type="nucleotide sequence ID" value="NZ_FODS01000014.1"/>
</dbReference>
<dbReference type="InterPro" id="IPR025668">
    <property type="entry name" value="Tnp_DDE_dom"/>
</dbReference>
<name>A0A1H8T2R2_9RHOB</name>
<sequence length="463" mass="51889">MMGPRQYTQGALFYEFSIEDHVPPDHMLRSVDRFVDLSGIRQHLAPFYSSTGRPSVDPELMIRMLLVGYIMGIRSERRLCEEVHLNLAYRWFCRLDLTSQVPDHSTFSKNRHGRFRDSDLLRHLFETVVARCISEGLASGQRLAADASIIQADANRQNSTAQAEWDPMAITPEDAPRAVRDYLATLDDAAFGAASPVEPKFTSHSDPASQWTGARGGPAYFAYSTNYLIDTDNGVILDVAATRSIRQAEVGSVRTMIDRVSDTFGIKPERLIADTAYGKGEMLDWLVQQRGIAPHIPVIDKSGRKDGTFERADFTYDPEKDIYTCPGGKELTQNRRAFAKPREKKPDEDGLLRYRASKADCDACALKARCCPKGPSRKVTRSIYEPSRDVARAIARTTQYAISCKLRKKVEMLFAHLKRILGLNRLRLRGPCGARDEFHLAATAQNLRKLAKLLPTPPSARPA</sequence>
<dbReference type="Proteomes" id="UP000198893">
    <property type="component" value="Unassembled WGS sequence"/>
</dbReference>
<evidence type="ECO:0000259" key="1">
    <source>
        <dbReference type="Pfam" id="PF05598"/>
    </source>
</evidence>